<gene>
    <name evidence="2" type="ORF">ARMGADRAFT_1093064</name>
</gene>
<feature type="region of interest" description="Disordered" evidence="1">
    <location>
        <begin position="340"/>
        <end position="359"/>
    </location>
</feature>
<evidence type="ECO:0000313" key="2">
    <source>
        <dbReference type="EMBL" id="PBK79490.1"/>
    </source>
</evidence>
<proteinExistence type="predicted"/>
<name>A0A2H3CC96_ARMGA</name>
<evidence type="ECO:0000313" key="3">
    <source>
        <dbReference type="Proteomes" id="UP000217790"/>
    </source>
</evidence>
<keyword evidence="3" id="KW-1185">Reference proteome</keyword>
<organism evidence="2 3">
    <name type="scientific">Armillaria gallica</name>
    <name type="common">Bulbous honey fungus</name>
    <name type="synonym">Armillaria bulbosa</name>
    <dbReference type="NCBI Taxonomy" id="47427"/>
    <lineage>
        <taxon>Eukaryota</taxon>
        <taxon>Fungi</taxon>
        <taxon>Dikarya</taxon>
        <taxon>Basidiomycota</taxon>
        <taxon>Agaricomycotina</taxon>
        <taxon>Agaricomycetes</taxon>
        <taxon>Agaricomycetidae</taxon>
        <taxon>Agaricales</taxon>
        <taxon>Marasmiineae</taxon>
        <taxon>Physalacriaceae</taxon>
        <taxon>Armillaria</taxon>
    </lineage>
</organism>
<dbReference type="OrthoDB" id="2867883at2759"/>
<feature type="compositionally biased region" description="Low complexity" evidence="1">
    <location>
        <begin position="347"/>
        <end position="357"/>
    </location>
</feature>
<dbReference type="EMBL" id="KZ293773">
    <property type="protein sequence ID" value="PBK79490.1"/>
    <property type="molecule type" value="Genomic_DNA"/>
</dbReference>
<dbReference type="InterPro" id="IPR027796">
    <property type="entry name" value="OTT_1508_deam-like"/>
</dbReference>
<evidence type="ECO:0000256" key="1">
    <source>
        <dbReference type="SAM" id="MobiDB-lite"/>
    </source>
</evidence>
<reference evidence="3" key="1">
    <citation type="journal article" date="2017" name="Nat. Ecol. Evol.">
        <title>Genome expansion and lineage-specific genetic innovations in the forest pathogenic fungi Armillaria.</title>
        <authorList>
            <person name="Sipos G."/>
            <person name="Prasanna A.N."/>
            <person name="Walter M.C."/>
            <person name="O'Connor E."/>
            <person name="Balint B."/>
            <person name="Krizsan K."/>
            <person name="Kiss B."/>
            <person name="Hess J."/>
            <person name="Varga T."/>
            <person name="Slot J."/>
            <person name="Riley R."/>
            <person name="Boka B."/>
            <person name="Rigling D."/>
            <person name="Barry K."/>
            <person name="Lee J."/>
            <person name="Mihaltcheva S."/>
            <person name="LaButti K."/>
            <person name="Lipzen A."/>
            <person name="Waldron R."/>
            <person name="Moloney N.M."/>
            <person name="Sperisen C."/>
            <person name="Kredics L."/>
            <person name="Vagvoelgyi C."/>
            <person name="Patrignani A."/>
            <person name="Fitzpatrick D."/>
            <person name="Nagy I."/>
            <person name="Doyle S."/>
            <person name="Anderson J.B."/>
            <person name="Grigoriev I.V."/>
            <person name="Gueldener U."/>
            <person name="Muensterkoetter M."/>
            <person name="Nagy L.G."/>
        </authorList>
    </citation>
    <scope>NUCLEOTIDE SEQUENCE [LARGE SCALE GENOMIC DNA]</scope>
    <source>
        <strain evidence="3">Ar21-2</strain>
    </source>
</reference>
<sequence length="504" mass="57002">MICTQPYAPLSNDPPPADAAQLDLLFRLRIIEQLQALAYPHIHHHRPDDHIIDILNWIASCFARNASGDAVSVAFSAYPGLITLYITNNDNNPDTDTVRSCVILFLSTLRAVLPDDGVAPEVASRMFLRMVVDIAHARIQRKIDLVGQTEEGPGQTAYHFTNLVSLWLVYRPEGEQSRGFLNMAVNYGGDSARANEYLIQSFLTLVNLSPEHDKLNADKRYTYLSSIITACSLLVESTFFDDLVNYHSFRLSLKIQDRIFLHKIFRRISRISAYKSGAMQFAYLGLPFIRQVLGVSPQGAINVKLISEPNTSHPLSKTHHWPYSPSDHIPRILLDSESPVHSRQSTDESSSSEGSHTLRSELSQLDGQLRDELLQSELLVNVWEQGAPVNTKFHSELQLIHYLEENHVDVACQAFGTSKPVCWTCGCYIDHLQCSGPAGIEVEEEEEAGEAAERRWYHSKGSRKVYHEWMIPPYAKEDTIDGLLEDSQREMERIVEEVAFDCYF</sequence>
<accession>A0A2H3CC96</accession>
<dbReference type="InParanoid" id="A0A2H3CC96"/>
<protein>
    <submittedName>
        <fullName evidence="2">Uncharacterized protein</fullName>
    </submittedName>
</protein>
<dbReference type="Proteomes" id="UP000217790">
    <property type="component" value="Unassembled WGS sequence"/>
</dbReference>
<dbReference type="AlphaFoldDB" id="A0A2H3CC96"/>
<dbReference type="OMA" id="WIASCFA"/>
<dbReference type="Pfam" id="PF14441">
    <property type="entry name" value="OTT_1508_deam"/>
    <property type="match status" value="1"/>
</dbReference>